<evidence type="ECO:0000256" key="3">
    <source>
        <dbReference type="ARBA" id="ARBA00022737"/>
    </source>
</evidence>
<dbReference type="InterPro" id="IPR035986">
    <property type="entry name" value="PKD_dom_sf"/>
</dbReference>
<reference evidence="8 9" key="1">
    <citation type="journal article" date="2013" name="Stand. Genomic Sci.">
        <title>Genomic Encyclopedia of Type Strains, Phase I: The one thousand microbial genomes (KMG-I) project.</title>
        <authorList>
            <person name="Kyrpides N.C."/>
            <person name="Woyke T."/>
            <person name="Eisen J.A."/>
            <person name="Garrity G."/>
            <person name="Lilburn T.G."/>
            <person name="Beck B.J."/>
            <person name="Whitman W.B."/>
            <person name="Hugenholtz P."/>
            <person name="Klenk H.P."/>
        </authorList>
    </citation>
    <scope>NUCLEOTIDE SEQUENCE [LARGE SCALE GENOMIC DNA]</scope>
    <source>
        <strain evidence="8 9">DSM 13484</strain>
    </source>
</reference>
<keyword evidence="4" id="KW-1133">Transmembrane helix</keyword>
<evidence type="ECO:0000256" key="5">
    <source>
        <dbReference type="ARBA" id="ARBA00023136"/>
    </source>
</evidence>
<keyword evidence="3" id="KW-0677">Repeat</keyword>
<evidence type="ECO:0000256" key="1">
    <source>
        <dbReference type="ARBA" id="ARBA00004141"/>
    </source>
</evidence>
<feature type="domain" description="PKD" evidence="7">
    <location>
        <begin position="644"/>
        <end position="683"/>
    </location>
</feature>
<evidence type="ECO:0000313" key="9">
    <source>
        <dbReference type="Proteomes" id="UP000316778"/>
    </source>
</evidence>
<evidence type="ECO:0000256" key="6">
    <source>
        <dbReference type="SAM" id="SignalP"/>
    </source>
</evidence>
<dbReference type="SMART" id="SM00089">
    <property type="entry name" value="PKD"/>
    <property type="match status" value="15"/>
</dbReference>
<dbReference type="GO" id="GO:0005261">
    <property type="term" value="F:monoatomic cation channel activity"/>
    <property type="evidence" value="ECO:0007669"/>
    <property type="project" value="TreeGrafter"/>
</dbReference>
<evidence type="ECO:0000256" key="2">
    <source>
        <dbReference type="ARBA" id="ARBA00022692"/>
    </source>
</evidence>
<feature type="domain" description="PKD" evidence="7">
    <location>
        <begin position="898"/>
        <end position="945"/>
    </location>
</feature>
<feature type="domain" description="PKD" evidence="7">
    <location>
        <begin position="317"/>
        <end position="366"/>
    </location>
</feature>
<evidence type="ECO:0000256" key="4">
    <source>
        <dbReference type="ARBA" id="ARBA00022989"/>
    </source>
</evidence>
<feature type="domain" description="PKD" evidence="7">
    <location>
        <begin position="395"/>
        <end position="454"/>
    </location>
</feature>
<feature type="domain" description="PKD" evidence="7">
    <location>
        <begin position="732"/>
        <end position="776"/>
    </location>
</feature>
<proteinExistence type="predicted"/>
<dbReference type="GO" id="GO:0005886">
    <property type="term" value="C:plasma membrane"/>
    <property type="evidence" value="ECO:0007669"/>
    <property type="project" value="TreeGrafter"/>
</dbReference>
<dbReference type="InterPro" id="IPR013783">
    <property type="entry name" value="Ig-like_fold"/>
</dbReference>
<feature type="domain" description="PKD" evidence="7">
    <location>
        <begin position="552"/>
        <end position="599"/>
    </location>
</feature>
<keyword evidence="2" id="KW-0812">Transmembrane</keyword>
<dbReference type="GO" id="GO:0006816">
    <property type="term" value="P:calcium ion transport"/>
    <property type="evidence" value="ECO:0007669"/>
    <property type="project" value="TreeGrafter"/>
</dbReference>
<evidence type="ECO:0000313" key="8">
    <source>
        <dbReference type="EMBL" id="TWI90689.1"/>
    </source>
</evidence>
<feature type="domain" description="PKD" evidence="7">
    <location>
        <begin position="223"/>
        <end position="282"/>
    </location>
</feature>
<dbReference type="PANTHER" id="PTHR46730">
    <property type="entry name" value="POLYCYSTIN-1"/>
    <property type="match status" value="1"/>
</dbReference>
<comment type="subcellular location">
    <subcellularLocation>
        <location evidence="1">Membrane</location>
        <topology evidence="1">Multi-pass membrane protein</topology>
    </subcellularLocation>
</comment>
<feature type="domain" description="PKD" evidence="7">
    <location>
        <begin position="823"/>
        <end position="883"/>
    </location>
</feature>
<name>A0A562TAN1_CHIJA</name>
<feature type="domain" description="PKD" evidence="7">
    <location>
        <begin position="1063"/>
        <end position="1108"/>
    </location>
</feature>
<sequence length="1628" mass="176145">MKRQLLLCHHRASRWNVRQVITCLIYLCLCGITPALAQTHNVDFDADKWSGCEPLAVQFRNLSDPGYSSLNWNFSVGADVSDPNPARIFNTPGVYKITLTVTYPDGAVIAKEKNITVYKKPAAAFSVAPSNGCTPLAVTFTDQSDPGDGTIASITWDFGDGINGTGSTATHTYTLGGVQTASLIVTNSYGCSNGATQQITVQDAPDVQFTSDRQGSCTTPFIVNFQNNTTVANNVALSYRWDFGDGTTSTATNPQHTYTREGAFTVTLTATTPGGCTQTLTMPDYIQISQMQPDFAPDGSVCAGQPVLLVNRTLPAPTTARWVFPDSSVQQAVNARYTFPSAGDYTVTMTATSAGCEETVTKTIHVNPLPDADFTATPNPACSVPANIQFTAQAPDATAWTWNFGNGGSATTQNPAHTYTAEGFYTVTLQATSATGCTRTVAKQDYIRVQEPSVSFTPSVHGGCIPIDITFTPAVFSADPVTRYTWNFGDGGSSSLAQPTHTFTVQGDYTVTLEIETRGGCTASYSMPISVGERVAVDFEVDHTEGCQEDIFRFTNKSVPAGTQWFWDFPQDNSAESTEHPNHQFTYIGEHDVRLTVVNHGCYNVLIKEDYITINPPAARFNVSPDCVNKYERQFNDASDFGPSGTPQSWLWDFGDGTTSTEQSPRHTFPRTGTYQVQLTVSNGSCTSAISQFVHIIDEKPAIRANTSSICAGRSVSYSITSRLTYDMIAGYVWDFGDGSGYNVDAPNFDPNAVYTHTYSNPGTYKVSLYVLDINGCPHYSDSLQITVNGVNADFTYTGRCREAPFTFTDASVAAFPTTTISSWTWDFGDGSAPVTQQQKPNGYGHTFDSMATFPVTLTVTDQFGCTSNTTKQVTVNTVDASIVVPGQEACQQKVFNFSNNSIGNGLTYAWSFGDGGTSTEGAPEHTYTAAGVYTVTLEVTDADGCKDSQVATNFITVRNPEADFSFPATLPPCPPVLVPFTNNSSDYDGVAWQFGDGSTSPEISPGHAYSRPGTYTVELRVYTDGGCFSTFTRDLTIQGPDGSQSATPTTGCWPLQINMTAQSSNAVKYIWDFDDGHVVTTTTPTTAYEYTKEGIYYPRVILEDAKGCQVPALGSDTIVVDKVMPHFTIDNTQACDGGYVYFRDSSRSITKDQLGMDMTYQWDFGIDSRTDDTGAGANPRFFYDTTGTYFVRLLATSTYGCTGEVTLPVVVEPQPEAEILPIEPVCAGSEVKLRGREIRQLPGTKWVWQVAGQTFETADPPRIPFENPGNNPVQLTISNGNGTCPDVAEAVVQVDALPVLQPVPQQAKICRGESIQLQSNVSTGTEVTWTGTNISDPRSPAPTVSPEQDAVYHVLAENSAGCTREADVFITVTQPLEVTAADVAICEGKSVQLHASGAPRYKWIPQTGLNRDDVADPMASPSATTTYQVIGSGDDACFTDTTEVTVTVNPSPQVSAGPDQVVPVGAELRLQLQSTPDVTRVEWQPATYLSCTDCLAPLAQPKSNITYHVTASNQYNCISIDDINIKLVCESGSVFLPNSFSPNGDGQNDIFYVRGRGIKTIKVFRIFNRWGQLVFERNNLTTEDPASGWDGRVNGTPLPPDVFIYYAEMVCDTNESFTLKGNVTLLR</sequence>
<dbReference type="Gene3D" id="2.60.40.10">
    <property type="entry name" value="Immunoglobulins"/>
    <property type="match status" value="14"/>
</dbReference>
<organism evidence="8 9">
    <name type="scientific">Chitinophaga japonensis</name>
    <name type="common">Flexibacter japonensis</name>
    <dbReference type="NCBI Taxonomy" id="104662"/>
    <lineage>
        <taxon>Bacteria</taxon>
        <taxon>Pseudomonadati</taxon>
        <taxon>Bacteroidota</taxon>
        <taxon>Chitinophagia</taxon>
        <taxon>Chitinophagales</taxon>
        <taxon>Chitinophagaceae</taxon>
        <taxon>Chitinophaga</taxon>
    </lineage>
</organism>
<dbReference type="PROSITE" id="PS50093">
    <property type="entry name" value="PKD"/>
    <property type="match status" value="14"/>
</dbReference>
<feature type="domain" description="PKD" evidence="7">
    <location>
        <begin position="1156"/>
        <end position="1213"/>
    </location>
</feature>
<protein>
    <submittedName>
        <fullName evidence="8">Gliding motility-associated-like protein</fullName>
    </submittedName>
</protein>
<dbReference type="InterPro" id="IPR022409">
    <property type="entry name" value="PKD/Chitinase_dom"/>
</dbReference>
<gene>
    <name evidence="8" type="ORF">LX66_0049</name>
</gene>
<dbReference type="EMBL" id="VLLG01000002">
    <property type="protein sequence ID" value="TWI90689.1"/>
    <property type="molecule type" value="Genomic_DNA"/>
</dbReference>
<feature type="domain" description="PKD" evidence="7">
    <location>
        <begin position="64"/>
        <end position="117"/>
    </location>
</feature>
<feature type="chain" id="PRO_5022151477" evidence="6">
    <location>
        <begin position="38"/>
        <end position="1628"/>
    </location>
</feature>
<keyword evidence="5" id="KW-0472">Membrane</keyword>
<dbReference type="InterPro" id="IPR026341">
    <property type="entry name" value="T9SS_type_B"/>
</dbReference>
<feature type="domain" description="PKD" evidence="7">
    <location>
        <begin position="993"/>
        <end position="1045"/>
    </location>
</feature>
<accession>A0A562TAN1</accession>
<keyword evidence="9" id="KW-1185">Reference proteome</keyword>
<feature type="domain" description="PKD" evidence="7">
    <location>
        <begin position="477"/>
        <end position="531"/>
    </location>
</feature>
<dbReference type="Proteomes" id="UP000316778">
    <property type="component" value="Unassembled WGS sequence"/>
</dbReference>
<evidence type="ECO:0000259" key="7">
    <source>
        <dbReference type="PROSITE" id="PS50093"/>
    </source>
</evidence>
<dbReference type="Pfam" id="PF13585">
    <property type="entry name" value="CHU_C"/>
    <property type="match status" value="1"/>
</dbReference>
<dbReference type="NCBIfam" id="TIGR04131">
    <property type="entry name" value="Bac_Flav_CTERM"/>
    <property type="match status" value="1"/>
</dbReference>
<dbReference type="PANTHER" id="PTHR46730:SF1">
    <property type="entry name" value="PLAT DOMAIN-CONTAINING PROTEIN"/>
    <property type="match status" value="1"/>
</dbReference>
<dbReference type="SUPFAM" id="SSF49299">
    <property type="entry name" value="PKD domain"/>
    <property type="match status" value="14"/>
</dbReference>
<dbReference type="CDD" id="cd00146">
    <property type="entry name" value="PKD"/>
    <property type="match status" value="11"/>
</dbReference>
<comment type="caution">
    <text evidence="8">The sequence shown here is derived from an EMBL/GenBank/DDBJ whole genome shotgun (WGS) entry which is preliminary data.</text>
</comment>
<feature type="domain" description="PKD" evidence="7">
    <location>
        <begin position="121"/>
        <end position="202"/>
    </location>
</feature>
<dbReference type="InterPro" id="IPR000601">
    <property type="entry name" value="PKD_dom"/>
</dbReference>
<keyword evidence="6" id="KW-0732">Signal</keyword>
<dbReference type="Pfam" id="PF18911">
    <property type="entry name" value="PKD_4"/>
    <property type="match status" value="13"/>
</dbReference>
<feature type="signal peptide" evidence="6">
    <location>
        <begin position="1"/>
        <end position="37"/>
    </location>
</feature>